<dbReference type="KEGG" id="caci:CLOAM1380"/>
<evidence type="ECO:0000313" key="8">
    <source>
        <dbReference type="EMBL" id="CAO81233.1"/>
    </source>
</evidence>
<evidence type="ECO:0000256" key="6">
    <source>
        <dbReference type="HAMAP-Rule" id="MF_00387"/>
    </source>
</evidence>
<dbReference type="InterPro" id="IPR037157">
    <property type="entry name" value="Acetyltransf_C_sf"/>
</dbReference>
<dbReference type="RefSeq" id="WP_015425091.1">
    <property type="nucleotide sequence ID" value="NC_020449.1"/>
</dbReference>
<dbReference type="Proteomes" id="UP000002019">
    <property type="component" value="Chromosome"/>
</dbReference>
<dbReference type="GO" id="GO:0008780">
    <property type="term" value="F:acyl-[acyl-carrier-protein]-UDP-N-acetylglucosamine O-acyltransferase activity"/>
    <property type="evidence" value="ECO:0007669"/>
    <property type="project" value="UniProtKB-UniRule"/>
</dbReference>
<dbReference type="GO" id="GO:0009245">
    <property type="term" value="P:lipid A biosynthetic process"/>
    <property type="evidence" value="ECO:0007669"/>
    <property type="project" value="UniProtKB-UniRule"/>
</dbReference>
<dbReference type="Pfam" id="PF00132">
    <property type="entry name" value="Hexapep"/>
    <property type="match status" value="2"/>
</dbReference>
<dbReference type="PANTHER" id="PTHR43480">
    <property type="entry name" value="ACYL-[ACYL-CARRIER-PROTEIN]--UDP-N-ACETYLGLUCOSAMINE O-ACYLTRANSFERASE"/>
    <property type="match status" value="1"/>
</dbReference>
<keyword evidence="9" id="KW-1185">Reference proteome</keyword>
<evidence type="ECO:0000313" key="9">
    <source>
        <dbReference type="Proteomes" id="UP000002019"/>
    </source>
</evidence>
<dbReference type="HOGENOM" id="CLU_061249_0_0_0"/>
<dbReference type="AlphaFoldDB" id="B0VJ32"/>
<dbReference type="Pfam" id="PF13720">
    <property type="entry name" value="Acetyltransf_11"/>
    <property type="match status" value="1"/>
</dbReference>
<evidence type="ECO:0000259" key="7">
    <source>
        <dbReference type="Pfam" id="PF13720"/>
    </source>
</evidence>
<feature type="domain" description="UDP N-acetylglucosamine O-acyltransferase C-terminal" evidence="7">
    <location>
        <begin position="175"/>
        <end position="255"/>
    </location>
</feature>
<evidence type="ECO:0000256" key="2">
    <source>
        <dbReference type="ARBA" id="ARBA00022556"/>
    </source>
</evidence>
<comment type="similarity">
    <text evidence="6">Belongs to the transferase hexapeptide repeat family. LpxA subfamily.</text>
</comment>
<evidence type="ECO:0000256" key="4">
    <source>
        <dbReference type="ARBA" id="ARBA00023098"/>
    </source>
</evidence>
<comment type="catalytic activity">
    <reaction evidence="6">
        <text>a (3R)-hydroxyacyl-[ACP] + UDP-N-acetyl-alpha-D-glucosamine = a UDP-3-O-[(3R)-3-hydroxyacyl]-N-acetyl-alpha-D-glucosamine + holo-[ACP]</text>
        <dbReference type="Rhea" id="RHEA:67812"/>
        <dbReference type="Rhea" id="RHEA-COMP:9685"/>
        <dbReference type="Rhea" id="RHEA-COMP:9945"/>
        <dbReference type="ChEBI" id="CHEBI:57705"/>
        <dbReference type="ChEBI" id="CHEBI:64479"/>
        <dbReference type="ChEBI" id="CHEBI:78827"/>
        <dbReference type="ChEBI" id="CHEBI:173225"/>
        <dbReference type="EC" id="2.3.1.129"/>
    </reaction>
</comment>
<keyword evidence="6" id="KW-0963">Cytoplasm</keyword>
<dbReference type="InterPro" id="IPR029098">
    <property type="entry name" value="Acetyltransf_C"/>
</dbReference>
<dbReference type="InterPro" id="IPR011004">
    <property type="entry name" value="Trimer_LpxA-like_sf"/>
</dbReference>
<comment type="subcellular location">
    <subcellularLocation>
        <location evidence="6">Cytoplasm</location>
    </subcellularLocation>
</comment>
<reference evidence="8 9" key="1">
    <citation type="journal article" date="2008" name="J. Bacteriol.">
        <title>'Candidatus Cloacamonas acidaminovorans': genome sequence reconstruction provides a first glimpse of a new bacterial division.</title>
        <authorList>
            <person name="Pelletier E."/>
            <person name="Kreimeyer A."/>
            <person name="Bocs S."/>
            <person name="Rouy Z."/>
            <person name="Gyapay G."/>
            <person name="Chouari R."/>
            <person name="Riviere D."/>
            <person name="Ganesan A."/>
            <person name="Daegelen P."/>
            <person name="Sghir A."/>
            <person name="Cohen G.N."/>
            <person name="Medigue C."/>
            <person name="Weissenbach J."/>
            <person name="Le Paslier D."/>
        </authorList>
    </citation>
    <scope>NUCLEOTIDE SEQUENCE [LARGE SCALE GENOMIC DNA]</scope>
    <source>
        <strain evidence="9">Evry</strain>
    </source>
</reference>
<dbReference type="PANTHER" id="PTHR43480:SF1">
    <property type="entry name" value="ACYL-[ACYL-CARRIER-PROTEIN]--UDP-N-ACETYLGLUCOSAMINE O-ACYLTRANSFERASE, MITOCHONDRIAL-RELATED"/>
    <property type="match status" value="1"/>
</dbReference>
<dbReference type="UniPathway" id="UPA00359">
    <property type="reaction ID" value="UER00477"/>
</dbReference>
<evidence type="ECO:0000256" key="3">
    <source>
        <dbReference type="ARBA" id="ARBA00022679"/>
    </source>
</evidence>
<dbReference type="PIRSF" id="PIRSF000456">
    <property type="entry name" value="UDP-GlcNAc_acltr"/>
    <property type="match status" value="1"/>
</dbReference>
<comment type="pathway">
    <text evidence="6">Glycolipid biosynthesis; lipid IV(A) biosynthesis; lipid IV(A) from (3R)-3-hydroxytetradecanoyl-[acyl-carrier-protein] and UDP-N-acetyl-alpha-D-glucosamine: step 1/6.</text>
</comment>
<dbReference type="InterPro" id="IPR001451">
    <property type="entry name" value="Hexapep"/>
</dbReference>
<dbReference type="STRING" id="459349.CLOAM1380"/>
<keyword evidence="5 6" id="KW-0012">Acyltransferase</keyword>
<comment type="function">
    <text evidence="6">Involved in the biosynthesis of lipid A, a phosphorylated glycolipid that anchors the lipopolysaccharide to the outer membrane of the cell.</text>
</comment>
<dbReference type="GO" id="GO:0016020">
    <property type="term" value="C:membrane"/>
    <property type="evidence" value="ECO:0007669"/>
    <property type="project" value="GOC"/>
</dbReference>
<dbReference type="Gene3D" id="2.160.10.10">
    <property type="entry name" value="Hexapeptide repeat proteins"/>
    <property type="match status" value="1"/>
</dbReference>
<keyword evidence="4 6" id="KW-0443">Lipid metabolism</keyword>
<dbReference type="eggNOG" id="COG1043">
    <property type="taxonomic scope" value="Bacteria"/>
</dbReference>
<dbReference type="HAMAP" id="MF_00387">
    <property type="entry name" value="LpxA"/>
    <property type="match status" value="1"/>
</dbReference>
<keyword evidence="3 6" id="KW-0808">Transferase</keyword>
<proteinExistence type="inferred from homology"/>
<dbReference type="SUPFAM" id="SSF51161">
    <property type="entry name" value="Trimeric LpxA-like enzymes"/>
    <property type="match status" value="1"/>
</dbReference>
<keyword evidence="2 6" id="KW-0441">Lipid A biosynthesis</keyword>
<dbReference type="NCBIfam" id="TIGR01852">
    <property type="entry name" value="lipid_A_lpxA"/>
    <property type="match status" value="1"/>
</dbReference>
<keyword evidence="1 6" id="KW-0444">Lipid biosynthesis</keyword>
<dbReference type="OrthoDB" id="9807278at2"/>
<dbReference type="EC" id="2.3.1.129" evidence="6"/>
<dbReference type="Gene3D" id="1.20.1180.10">
    <property type="entry name" value="Udp N-acetylglucosamine O-acyltransferase, C-terminal domain"/>
    <property type="match status" value="1"/>
</dbReference>
<dbReference type="InterPro" id="IPR010137">
    <property type="entry name" value="Lipid_A_LpxA"/>
</dbReference>
<dbReference type="EMBL" id="CU466930">
    <property type="protein sequence ID" value="CAO81233.1"/>
    <property type="molecule type" value="Genomic_DNA"/>
</dbReference>
<name>B0VJ32_CLOAI</name>
<dbReference type="NCBIfam" id="NF003657">
    <property type="entry name" value="PRK05289.1"/>
    <property type="match status" value="1"/>
</dbReference>
<protein>
    <recommendedName>
        <fullName evidence="6">Acyl-[acyl-carrier-protein]--UDP-N-acetylglucosamine O-acyltransferase</fullName>
        <shortName evidence="6">UDP-N-acetylglucosamine acyltransferase</shortName>
        <ecNumber evidence="6">2.3.1.129</ecNumber>
    </recommendedName>
</protein>
<sequence length="257" mass="27686">MTIIHPTAIMEEGAVIGDNCYIGPYCHIGKDVVLGSNNNLIANVTILGNTIIGDGNKIFPYAVLGTEPQDLKYKGEPTRLRVGSNNTIREFVTINCSNQMEEDTVVGDNNLLMEYAHIAHNCQIGSGCVIANVVQCGGHIHIGDFATVGGLTAIHQFVHIGAYAFVGGASATNKDIVPFSRGQGNPYKTVGLNSIGMMRKGFTSETIAAIKEIYNLFYRSGLNTSQALEKALQIPNPTPEQIIFIQFVQNAQRGISN</sequence>
<accession>B0VJ32</accession>
<keyword evidence="6" id="KW-0677">Repeat</keyword>
<gene>
    <name evidence="6 8" type="primary">lpxA</name>
    <name evidence="8" type="ordered locus">CLOAM1380</name>
</gene>
<comment type="subunit">
    <text evidence="6">Homotrimer.</text>
</comment>
<evidence type="ECO:0000256" key="1">
    <source>
        <dbReference type="ARBA" id="ARBA00022516"/>
    </source>
</evidence>
<dbReference type="GO" id="GO:0005737">
    <property type="term" value="C:cytoplasm"/>
    <property type="evidence" value="ECO:0007669"/>
    <property type="project" value="UniProtKB-SubCell"/>
</dbReference>
<evidence type="ECO:0000256" key="5">
    <source>
        <dbReference type="ARBA" id="ARBA00023315"/>
    </source>
</evidence>
<organism evidence="8 9">
    <name type="scientific">Cloacimonas acidaminovorans (strain Evry)</name>
    <dbReference type="NCBI Taxonomy" id="459349"/>
    <lineage>
        <taxon>Bacteria</taxon>
        <taxon>Pseudomonadati</taxon>
        <taxon>Candidatus Cloacimonadota</taxon>
        <taxon>Candidatus Cloacimonadia</taxon>
        <taxon>Candidatus Cloacimonadales</taxon>
        <taxon>Candidatus Cloacimonadaceae</taxon>
        <taxon>Candidatus Cloacimonas</taxon>
    </lineage>
</organism>
<dbReference type="CDD" id="cd03351">
    <property type="entry name" value="LbH_UDP-GlcNAc_AT"/>
    <property type="match status" value="1"/>
</dbReference>